<evidence type="ECO:0000259" key="3">
    <source>
        <dbReference type="PROSITE" id="PS51186"/>
    </source>
</evidence>
<evidence type="ECO:0000256" key="2">
    <source>
        <dbReference type="ARBA" id="ARBA00023315"/>
    </source>
</evidence>
<organism evidence="4 5">
    <name type="scientific">Tabrizicola soli</name>
    <dbReference type="NCBI Taxonomy" id="2185115"/>
    <lineage>
        <taxon>Bacteria</taxon>
        <taxon>Pseudomonadati</taxon>
        <taxon>Pseudomonadota</taxon>
        <taxon>Alphaproteobacteria</taxon>
        <taxon>Rhodobacterales</taxon>
        <taxon>Paracoccaceae</taxon>
        <taxon>Tabrizicola</taxon>
    </lineage>
</organism>
<reference evidence="5" key="1">
    <citation type="journal article" date="2019" name="Int. J. Syst. Evol. Microbiol.">
        <title>The Global Catalogue of Microorganisms (GCM) 10K type strain sequencing project: providing services to taxonomists for standard genome sequencing and annotation.</title>
        <authorList>
            <consortium name="The Broad Institute Genomics Platform"/>
            <consortium name="The Broad Institute Genome Sequencing Center for Infectious Disease"/>
            <person name="Wu L."/>
            <person name="Ma J."/>
        </authorList>
    </citation>
    <scope>NUCLEOTIDE SEQUENCE [LARGE SCALE GENOMIC DNA]</scope>
    <source>
        <strain evidence="5">KCTC 62102</strain>
    </source>
</reference>
<dbReference type="Pfam" id="PF00583">
    <property type="entry name" value="Acetyltransf_1"/>
    <property type="match status" value="1"/>
</dbReference>
<dbReference type="PANTHER" id="PTHR43877:SF2">
    <property type="entry name" value="AMINOALKYLPHOSPHONATE N-ACETYLTRANSFERASE-RELATED"/>
    <property type="match status" value="1"/>
</dbReference>
<dbReference type="Gene3D" id="3.40.630.30">
    <property type="match status" value="1"/>
</dbReference>
<proteinExistence type="predicted"/>
<dbReference type="SUPFAM" id="SSF55729">
    <property type="entry name" value="Acyl-CoA N-acyltransferases (Nat)"/>
    <property type="match status" value="1"/>
</dbReference>
<dbReference type="Proteomes" id="UP001595445">
    <property type="component" value="Unassembled WGS sequence"/>
</dbReference>
<dbReference type="PANTHER" id="PTHR43877">
    <property type="entry name" value="AMINOALKYLPHOSPHONATE N-ACETYLTRANSFERASE-RELATED-RELATED"/>
    <property type="match status" value="1"/>
</dbReference>
<keyword evidence="5" id="KW-1185">Reference proteome</keyword>
<feature type="domain" description="N-acetyltransferase" evidence="3">
    <location>
        <begin position="10"/>
        <end position="155"/>
    </location>
</feature>
<protein>
    <submittedName>
        <fullName evidence="4">GNAT family N-acetyltransferase</fullName>
        <ecNumber evidence="4">2.3.-.-</ecNumber>
    </submittedName>
</protein>
<dbReference type="InterPro" id="IPR000182">
    <property type="entry name" value="GNAT_dom"/>
</dbReference>
<comment type="caution">
    <text evidence="4">The sequence shown here is derived from an EMBL/GenBank/DDBJ whole genome shotgun (WGS) entry which is preliminary data.</text>
</comment>
<keyword evidence="2 4" id="KW-0012">Acyltransferase</keyword>
<keyword evidence="1 4" id="KW-0808">Transferase</keyword>
<dbReference type="InterPro" id="IPR016181">
    <property type="entry name" value="Acyl_CoA_acyltransferase"/>
</dbReference>
<dbReference type="EMBL" id="JBHRSM010000018">
    <property type="protein sequence ID" value="MFC3086469.1"/>
    <property type="molecule type" value="Genomic_DNA"/>
</dbReference>
<dbReference type="GO" id="GO:0016746">
    <property type="term" value="F:acyltransferase activity"/>
    <property type="evidence" value="ECO:0007669"/>
    <property type="project" value="UniProtKB-KW"/>
</dbReference>
<dbReference type="RefSeq" id="WP_197645204.1">
    <property type="nucleotide sequence ID" value="NZ_JAEACP010000013.1"/>
</dbReference>
<accession>A0ABV7DW34</accession>
<dbReference type="EC" id="2.3.-.-" evidence="4"/>
<dbReference type="CDD" id="cd04301">
    <property type="entry name" value="NAT_SF"/>
    <property type="match status" value="1"/>
</dbReference>
<evidence type="ECO:0000256" key="1">
    <source>
        <dbReference type="ARBA" id="ARBA00022679"/>
    </source>
</evidence>
<dbReference type="InterPro" id="IPR050832">
    <property type="entry name" value="Bact_Acetyltransf"/>
</dbReference>
<name>A0ABV7DW34_9RHOB</name>
<dbReference type="PROSITE" id="PS51186">
    <property type="entry name" value="GNAT"/>
    <property type="match status" value="1"/>
</dbReference>
<evidence type="ECO:0000313" key="5">
    <source>
        <dbReference type="Proteomes" id="UP001595445"/>
    </source>
</evidence>
<sequence>MSRPPPSAEVTITLADPAGPAAQHCLSAYFRELDRRFPGGFDPGPPADPARYRTPLGAFLTASRDGRPIGCVALSIPDAEVKRLWIAPAARGQGIARRLMAAVEDQARAMGLARLRLDTNASLTEALALYRSLGWSEIPSYNDNPHAQAWFAKEL</sequence>
<gene>
    <name evidence="4" type="ORF">ACFOD6_10470</name>
</gene>
<evidence type="ECO:0000313" key="4">
    <source>
        <dbReference type="EMBL" id="MFC3086469.1"/>
    </source>
</evidence>